<dbReference type="EMBL" id="MU865923">
    <property type="protein sequence ID" value="KAK4452705.1"/>
    <property type="molecule type" value="Genomic_DNA"/>
</dbReference>
<feature type="domain" description="Heterokaryon incompatibility" evidence="1">
    <location>
        <begin position="188"/>
        <end position="333"/>
    </location>
</feature>
<proteinExistence type="predicted"/>
<evidence type="ECO:0000259" key="1">
    <source>
        <dbReference type="Pfam" id="PF06985"/>
    </source>
</evidence>
<comment type="caution">
    <text evidence="2">The sequence shown here is derived from an EMBL/GenBank/DDBJ whole genome shotgun (WGS) entry which is preliminary data.</text>
</comment>
<dbReference type="PANTHER" id="PTHR33112">
    <property type="entry name" value="DOMAIN PROTEIN, PUTATIVE-RELATED"/>
    <property type="match status" value="1"/>
</dbReference>
<dbReference type="InterPro" id="IPR010730">
    <property type="entry name" value="HET"/>
</dbReference>
<protein>
    <submittedName>
        <fullName evidence="2">Heterokaryon incompatibility protein-domain-containing protein</fullName>
    </submittedName>
</protein>
<evidence type="ECO:0000313" key="2">
    <source>
        <dbReference type="EMBL" id="KAK4452705.1"/>
    </source>
</evidence>
<sequence>MTPAPANPCDLCKGLDIKHFLDSNGHPRNLVHHAHYAELEKCASKTSCLICKMMVSSFEIRFKNGKINPKEIKGKQILLRAVQLSPPGGMYWIKISAGESFFYYDVHPNTEKQPVVPIPPSLVIGRKVHPAKSPEAFNQLRKWLDGCKVNHTDCAAKGPLPTRVINVGKLGQDTVHLQVVQPGQSGHYMALSHCWGKIQILRTLKANFVAHQKGIPLKSLTRTFIDAIEITRQMGIQFLWIDSLCIIQDSAQDWEKEAAKMGDVYRFSYLTIAAAYAEDGNGGILRSDYGAGWAPIKCTVGNAVGSAVLTFRKRDHSHLPTSPLHARAWVLQERILSPRTIHYDKDQMLWECRRMRRCQNGVPESAVTVSSTRLWDGRLQFDAAHLHKFWWDWYDMLEDFTGRGITVGDDRLPALSGIAHVMERVTKGGYVAGLWKQHFPWGLLWKKRNDWLGSPGKYRAPSWSWASLDGRVQFPDRTDIEGGTARSASDVEIIKAAVQPASAFDPCGKVTQGYIQLNGHIIQVDPRRDPRDPAFEKMKGILPERNITVEFIHDGNRVHGAAWYDKKYAGPTGKLYLLRLARCWGVNSKGEKFWFPSLHRSLILQSTKTPGRYRRIGMATHISLELSRDGKPPMQQTDPFAGTQKTTVIIE</sequence>
<dbReference type="Pfam" id="PF06985">
    <property type="entry name" value="HET"/>
    <property type="match status" value="1"/>
</dbReference>
<dbReference type="AlphaFoldDB" id="A0AAV9GYB7"/>
<reference evidence="2" key="1">
    <citation type="journal article" date="2023" name="Mol. Phylogenet. Evol.">
        <title>Genome-scale phylogeny and comparative genomics of the fungal order Sordariales.</title>
        <authorList>
            <person name="Hensen N."/>
            <person name="Bonometti L."/>
            <person name="Westerberg I."/>
            <person name="Brannstrom I.O."/>
            <person name="Guillou S."/>
            <person name="Cros-Aarteil S."/>
            <person name="Calhoun S."/>
            <person name="Haridas S."/>
            <person name="Kuo A."/>
            <person name="Mondo S."/>
            <person name="Pangilinan J."/>
            <person name="Riley R."/>
            <person name="LaButti K."/>
            <person name="Andreopoulos B."/>
            <person name="Lipzen A."/>
            <person name="Chen C."/>
            <person name="Yan M."/>
            <person name="Daum C."/>
            <person name="Ng V."/>
            <person name="Clum A."/>
            <person name="Steindorff A."/>
            <person name="Ohm R.A."/>
            <person name="Martin F."/>
            <person name="Silar P."/>
            <person name="Natvig D.O."/>
            <person name="Lalanne C."/>
            <person name="Gautier V."/>
            <person name="Ament-Velasquez S.L."/>
            <person name="Kruys A."/>
            <person name="Hutchinson M.I."/>
            <person name="Powell A.J."/>
            <person name="Barry K."/>
            <person name="Miller A.N."/>
            <person name="Grigoriev I.V."/>
            <person name="Debuchy R."/>
            <person name="Gladieux P."/>
            <person name="Hiltunen Thoren M."/>
            <person name="Johannesson H."/>
        </authorList>
    </citation>
    <scope>NUCLEOTIDE SEQUENCE</scope>
    <source>
        <strain evidence="2">PSN243</strain>
    </source>
</reference>
<organism evidence="2 3">
    <name type="scientific">Podospora aff. communis PSN243</name>
    <dbReference type="NCBI Taxonomy" id="3040156"/>
    <lineage>
        <taxon>Eukaryota</taxon>
        <taxon>Fungi</taxon>
        <taxon>Dikarya</taxon>
        <taxon>Ascomycota</taxon>
        <taxon>Pezizomycotina</taxon>
        <taxon>Sordariomycetes</taxon>
        <taxon>Sordariomycetidae</taxon>
        <taxon>Sordariales</taxon>
        <taxon>Podosporaceae</taxon>
        <taxon>Podospora</taxon>
    </lineage>
</organism>
<keyword evidence="3" id="KW-1185">Reference proteome</keyword>
<reference evidence="2" key="2">
    <citation type="submission" date="2023-05" db="EMBL/GenBank/DDBJ databases">
        <authorList>
            <consortium name="Lawrence Berkeley National Laboratory"/>
            <person name="Steindorff A."/>
            <person name="Hensen N."/>
            <person name="Bonometti L."/>
            <person name="Westerberg I."/>
            <person name="Brannstrom I.O."/>
            <person name="Guillou S."/>
            <person name="Cros-Aarteil S."/>
            <person name="Calhoun S."/>
            <person name="Haridas S."/>
            <person name="Kuo A."/>
            <person name="Mondo S."/>
            <person name="Pangilinan J."/>
            <person name="Riley R."/>
            <person name="Labutti K."/>
            <person name="Andreopoulos B."/>
            <person name="Lipzen A."/>
            <person name="Chen C."/>
            <person name="Yanf M."/>
            <person name="Daum C."/>
            <person name="Ng V."/>
            <person name="Clum A."/>
            <person name="Ohm R."/>
            <person name="Martin F."/>
            <person name="Silar P."/>
            <person name="Natvig D."/>
            <person name="Lalanne C."/>
            <person name="Gautier V."/>
            <person name="Ament-Velasquez S.L."/>
            <person name="Kruys A."/>
            <person name="Hutchinson M.I."/>
            <person name="Powell A.J."/>
            <person name="Barry K."/>
            <person name="Miller A.N."/>
            <person name="Grigoriev I.V."/>
            <person name="Debuchy R."/>
            <person name="Gladieux P."/>
            <person name="Thoren M.H."/>
            <person name="Johannesson H."/>
        </authorList>
    </citation>
    <scope>NUCLEOTIDE SEQUENCE</scope>
    <source>
        <strain evidence="2">PSN243</strain>
    </source>
</reference>
<dbReference type="PANTHER" id="PTHR33112:SF16">
    <property type="entry name" value="HETEROKARYON INCOMPATIBILITY DOMAIN-CONTAINING PROTEIN"/>
    <property type="match status" value="1"/>
</dbReference>
<dbReference type="Proteomes" id="UP001321760">
    <property type="component" value="Unassembled WGS sequence"/>
</dbReference>
<accession>A0AAV9GYB7</accession>
<gene>
    <name evidence="2" type="ORF">QBC34DRAFT_435545</name>
</gene>
<evidence type="ECO:0000313" key="3">
    <source>
        <dbReference type="Proteomes" id="UP001321760"/>
    </source>
</evidence>
<name>A0AAV9GYB7_9PEZI</name>